<dbReference type="PANTHER" id="PTHR42879">
    <property type="entry name" value="3-OXOACYL-(ACYL-CARRIER-PROTEIN) REDUCTASE"/>
    <property type="match status" value="1"/>
</dbReference>
<sequence>MDLSLSSKTAVICGSSQGIGLAAAIELASLGANCILFARNANRLQEALNKLPVAEGQKHQFKVADFTDIQAVQNGIKEIISEQPVHILINNSGGPKAGPIAIAASEEFTGAFQQHLINNQNLVNAVLPAMREANYGRIINIISTSIKTPLAGLGVSNTIRAAVAAWSKTLANEIGPYNITINNILPGLTNTARLSSLVASTAKAAGKSESDVAAAMEATIPLKRFGEASEIANVIAFLASPAAAYVHGVSIPVDGGRTPSLT</sequence>
<comment type="similarity">
    <text evidence="1">Belongs to the short-chain dehydrogenases/reductases (SDR) family.</text>
</comment>
<dbReference type="PRINTS" id="PR00081">
    <property type="entry name" value="GDHRDH"/>
</dbReference>
<dbReference type="SUPFAM" id="SSF51735">
    <property type="entry name" value="NAD(P)-binding Rossmann-fold domains"/>
    <property type="match status" value="1"/>
</dbReference>
<dbReference type="RefSeq" id="WP_188625132.1">
    <property type="nucleotide sequence ID" value="NZ_BMIL01000001.1"/>
</dbReference>
<dbReference type="Gene3D" id="3.40.50.720">
    <property type="entry name" value="NAD(P)-binding Rossmann-like Domain"/>
    <property type="match status" value="1"/>
</dbReference>
<evidence type="ECO:0000313" key="2">
    <source>
        <dbReference type="EMBL" id="GGC53517.1"/>
    </source>
</evidence>
<reference evidence="2" key="1">
    <citation type="journal article" date="2014" name="Int. J. Syst. Evol. Microbiol.">
        <title>Complete genome sequence of Corynebacterium casei LMG S-19264T (=DSM 44701T), isolated from a smear-ripened cheese.</title>
        <authorList>
            <consortium name="US DOE Joint Genome Institute (JGI-PGF)"/>
            <person name="Walter F."/>
            <person name="Albersmeier A."/>
            <person name="Kalinowski J."/>
            <person name="Ruckert C."/>
        </authorList>
    </citation>
    <scope>NUCLEOTIDE SEQUENCE</scope>
    <source>
        <strain evidence="2">CGMCC 1.15343</strain>
    </source>
</reference>
<name>A0A916TZT1_9SPHI</name>
<dbReference type="AlphaFoldDB" id="A0A916TZT1"/>
<organism evidence="2 3">
    <name type="scientific">Pedobacter quisquiliarum</name>
    <dbReference type="NCBI Taxonomy" id="1834438"/>
    <lineage>
        <taxon>Bacteria</taxon>
        <taxon>Pseudomonadati</taxon>
        <taxon>Bacteroidota</taxon>
        <taxon>Sphingobacteriia</taxon>
        <taxon>Sphingobacteriales</taxon>
        <taxon>Sphingobacteriaceae</taxon>
        <taxon>Pedobacter</taxon>
    </lineage>
</organism>
<dbReference type="InterPro" id="IPR002347">
    <property type="entry name" value="SDR_fam"/>
</dbReference>
<accession>A0A916TZT1</accession>
<comment type="caution">
    <text evidence="2">The sequence shown here is derived from an EMBL/GenBank/DDBJ whole genome shotgun (WGS) entry which is preliminary data.</text>
</comment>
<dbReference type="Pfam" id="PF13561">
    <property type="entry name" value="adh_short_C2"/>
    <property type="match status" value="1"/>
</dbReference>
<protein>
    <submittedName>
        <fullName evidence="2">Short-chain dehydrogenase</fullName>
    </submittedName>
</protein>
<proteinExistence type="inferred from homology"/>
<evidence type="ECO:0000313" key="3">
    <source>
        <dbReference type="Proteomes" id="UP000651668"/>
    </source>
</evidence>
<reference evidence="2" key="2">
    <citation type="submission" date="2020-09" db="EMBL/GenBank/DDBJ databases">
        <authorList>
            <person name="Sun Q."/>
            <person name="Zhou Y."/>
        </authorList>
    </citation>
    <scope>NUCLEOTIDE SEQUENCE</scope>
    <source>
        <strain evidence="2">CGMCC 1.15343</strain>
    </source>
</reference>
<dbReference type="InterPro" id="IPR036291">
    <property type="entry name" value="NAD(P)-bd_dom_sf"/>
</dbReference>
<evidence type="ECO:0000256" key="1">
    <source>
        <dbReference type="ARBA" id="ARBA00006484"/>
    </source>
</evidence>
<gene>
    <name evidence="2" type="ORF">GCM10011387_03830</name>
</gene>
<dbReference type="PANTHER" id="PTHR42879:SF6">
    <property type="entry name" value="NADPH-DEPENDENT REDUCTASE BACG"/>
    <property type="match status" value="1"/>
</dbReference>
<keyword evidence="3" id="KW-1185">Reference proteome</keyword>
<dbReference type="EMBL" id="BMIL01000001">
    <property type="protein sequence ID" value="GGC53517.1"/>
    <property type="molecule type" value="Genomic_DNA"/>
</dbReference>
<dbReference type="InterPro" id="IPR050259">
    <property type="entry name" value="SDR"/>
</dbReference>
<dbReference type="Proteomes" id="UP000651668">
    <property type="component" value="Unassembled WGS sequence"/>
</dbReference>